<sequence>MVQTKRYAGLTAASTKKVAMAAPMFSIIIPTLNVAAVLPACLDSIAHQSYGDFELVLVDGGSTDETLDIANSFAANLAGRLIIHCDTDQGVYDAMNRGVGLATGTWLLFLGADDSLYEADTLARVAAFIGEHEPSDLVYGDVIMRSTKFRWGGVFDLDRLLFKRNICHQAIFYRRGLFGTIGPYNLRYRVLADWDFNIRCFSNPALVTRYMPLVVSYFNDLGGLSNTVIDKEFLKRLPKSTRVGIRIFTIVVRLWLKMIDRWPNVSRPLRQFRGVAP</sequence>
<dbReference type="Pfam" id="PF00535">
    <property type="entry name" value="Glycos_transf_2"/>
    <property type="match status" value="1"/>
</dbReference>
<dbReference type="SUPFAM" id="SSF53448">
    <property type="entry name" value="Nucleotide-diphospho-sugar transferases"/>
    <property type="match status" value="1"/>
</dbReference>
<name>A0A1X2LUA6_9MYCO</name>
<organism evidence="2 3">
    <name type="scientific">Mycobacterium decipiens</name>
    <dbReference type="NCBI Taxonomy" id="1430326"/>
    <lineage>
        <taxon>Bacteria</taxon>
        <taxon>Bacillati</taxon>
        <taxon>Actinomycetota</taxon>
        <taxon>Actinomycetes</taxon>
        <taxon>Mycobacteriales</taxon>
        <taxon>Mycobacteriaceae</taxon>
        <taxon>Mycobacterium</taxon>
    </lineage>
</organism>
<dbReference type="GO" id="GO:0016758">
    <property type="term" value="F:hexosyltransferase activity"/>
    <property type="evidence" value="ECO:0007669"/>
    <property type="project" value="UniProtKB-ARBA"/>
</dbReference>
<feature type="domain" description="Glycosyltransferase 2-like" evidence="1">
    <location>
        <begin position="26"/>
        <end position="146"/>
    </location>
</feature>
<dbReference type="STRING" id="1430326.B8W66_12960"/>
<keyword evidence="2" id="KW-0808">Transferase</keyword>
<dbReference type="PANTHER" id="PTHR22916">
    <property type="entry name" value="GLYCOSYLTRANSFERASE"/>
    <property type="match status" value="1"/>
</dbReference>
<evidence type="ECO:0000313" key="2">
    <source>
        <dbReference type="EMBL" id="OSC40429.1"/>
    </source>
</evidence>
<gene>
    <name evidence="2" type="ORF">B8W66_12960</name>
</gene>
<dbReference type="InterPro" id="IPR029044">
    <property type="entry name" value="Nucleotide-diphossugar_trans"/>
</dbReference>
<dbReference type="EMBL" id="NCXP01000014">
    <property type="protein sequence ID" value="OSC40429.1"/>
    <property type="molecule type" value="Genomic_DNA"/>
</dbReference>
<protein>
    <submittedName>
        <fullName evidence="2">Glycosyltransferase</fullName>
    </submittedName>
</protein>
<dbReference type="CDD" id="cd06433">
    <property type="entry name" value="GT_2_WfgS_like"/>
    <property type="match status" value="1"/>
</dbReference>
<evidence type="ECO:0000259" key="1">
    <source>
        <dbReference type="Pfam" id="PF00535"/>
    </source>
</evidence>
<comment type="caution">
    <text evidence="2">The sequence shown here is derived from an EMBL/GenBank/DDBJ whole genome shotgun (WGS) entry which is preliminary data.</text>
</comment>
<dbReference type="RefSeq" id="WP_085325423.1">
    <property type="nucleotide sequence ID" value="NZ_OY970459.1"/>
</dbReference>
<dbReference type="AlphaFoldDB" id="A0A1X2LUA6"/>
<dbReference type="InterPro" id="IPR001173">
    <property type="entry name" value="Glyco_trans_2-like"/>
</dbReference>
<dbReference type="Proteomes" id="UP000193247">
    <property type="component" value="Unassembled WGS sequence"/>
</dbReference>
<keyword evidence="3" id="KW-1185">Reference proteome</keyword>
<accession>A0A1X2LUA6</accession>
<dbReference type="Gene3D" id="3.90.550.10">
    <property type="entry name" value="Spore Coat Polysaccharide Biosynthesis Protein SpsA, Chain A"/>
    <property type="match status" value="1"/>
</dbReference>
<reference evidence="2 3" key="1">
    <citation type="submission" date="2017-04" db="EMBL/GenBank/DDBJ databases">
        <title>The new phylogeny of genus Mycobacterium.</title>
        <authorList>
            <person name="Tortoli E."/>
            <person name="Trovato A."/>
            <person name="Cirillo D.M."/>
        </authorList>
    </citation>
    <scope>NUCLEOTIDE SEQUENCE [LARGE SCALE GENOMIC DNA]</scope>
    <source>
        <strain evidence="2 3">TBL 1200985</strain>
    </source>
</reference>
<evidence type="ECO:0000313" key="3">
    <source>
        <dbReference type="Proteomes" id="UP000193247"/>
    </source>
</evidence>
<dbReference type="OrthoDB" id="9788101at2"/>
<proteinExistence type="predicted"/>
<dbReference type="PANTHER" id="PTHR22916:SF3">
    <property type="entry name" value="UDP-GLCNAC:BETAGAL BETA-1,3-N-ACETYLGLUCOSAMINYLTRANSFERASE-LIKE PROTEIN 1"/>
    <property type="match status" value="1"/>
</dbReference>